<dbReference type="OrthoDB" id="5241710at2759"/>
<evidence type="ECO:0000256" key="2">
    <source>
        <dbReference type="SAM" id="Phobius"/>
    </source>
</evidence>
<keyword evidence="2" id="KW-0812">Transmembrane</keyword>
<organism evidence="3 4">
    <name type="scientific">Ophiobolus disseminans</name>
    <dbReference type="NCBI Taxonomy" id="1469910"/>
    <lineage>
        <taxon>Eukaryota</taxon>
        <taxon>Fungi</taxon>
        <taxon>Dikarya</taxon>
        <taxon>Ascomycota</taxon>
        <taxon>Pezizomycotina</taxon>
        <taxon>Dothideomycetes</taxon>
        <taxon>Pleosporomycetidae</taxon>
        <taxon>Pleosporales</taxon>
        <taxon>Pleosporineae</taxon>
        <taxon>Phaeosphaeriaceae</taxon>
        <taxon>Ophiobolus</taxon>
    </lineage>
</organism>
<feature type="region of interest" description="Disordered" evidence="1">
    <location>
        <begin position="181"/>
        <end position="205"/>
    </location>
</feature>
<feature type="transmembrane region" description="Helical" evidence="2">
    <location>
        <begin position="21"/>
        <end position="39"/>
    </location>
</feature>
<dbReference type="Proteomes" id="UP000799424">
    <property type="component" value="Unassembled WGS sequence"/>
</dbReference>
<name>A0A6A6ZWA4_9PLEO</name>
<reference evidence="3" key="1">
    <citation type="journal article" date="2020" name="Stud. Mycol.">
        <title>101 Dothideomycetes genomes: a test case for predicting lifestyles and emergence of pathogens.</title>
        <authorList>
            <person name="Haridas S."/>
            <person name="Albert R."/>
            <person name="Binder M."/>
            <person name="Bloem J."/>
            <person name="Labutti K."/>
            <person name="Salamov A."/>
            <person name="Andreopoulos B."/>
            <person name="Baker S."/>
            <person name="Barry K."/>
            <person name="Bills G."/>
            <person name="Bluhm B."/>
            <person name="Cannon C."/>
            <person name="Castanera R."/>
            <person name="Culley D."/>
            <person name="Daum C."/>
            <person name="Ezra D."/>
            <person name="Gonzalez J."/>
            <person name="Henrissat B."/>
            <person name="Kuo A."/>
            <person name="Liang C."/>
            <person name="Lipzen A."/>
            <person name="Lutzoni F."/>
            <person name="Magnuson J."/>
            <person name="Mondo S."/>
            <person name="Nolan M."/>
            <person name="Ohm R."/>
            <person name="Pangilinan J."/>
            <person name="Park H.-J."/>
            <person name="Ramirez L."/>
            <person name="Alfaro M."/>
            <person name="Sun H."/>
            <person name="Tritt A."/>
            <person name="Yoshinaga Y."/>
            <person name="Zwiers L.-H."/>
            <person name="Turgeon B."/>
            <person name="Goodwin S."/>
            <person name="Spatafora J."/>
            <person name="Crous P."/>
            <person name="Grigoriev I."/>
        </authorList>
    </citation>
    <scope>NUCLEOTIDE SEQUENCE</scope>
    <source>
        <strain evidence="3">CBS 113818</strain>
    </source>
</reference>
<keyword evidence="2" id="KW-0472">Membrane</keyword>
<dbReference type="EMBL" id="MU006228">
    <property type="protein sequence ID" value="KAF2825340.1"/>
    <property type="molecule type" value="Genomic_DNA"/>
</dbReference>
<evidence type="ECO:0000256" key="1">
    <source>
        <dbReference type="SAM" id="MobiDB-lite"/>
    </source>
</evidence>
<feature type="compositionally biased region" description="Basic and acidic residues" evidence="1">
    <location>
        <begin position="183"/>
        <end position="205"/>
    </location>
</feature>
<keyword evidence="2" id="KW-1133">Transmembrane helix</keyword>
<sequence>MAGPVLNLTIFTKSVPHALRALSLATFPPAFLILLIQGICTSRVNPAIGILPLFFSSAFSALLLANEKKCGCQASGLAGTPIHLVFDLLLGIGLLVCLILSWVFMSRFDDGLGVMWGTYGTNFLICNFLTHLYFVARQLEEALSPGMSYPMSCPQCQNASFSVGNIKLASVATGLKDGYAPLLDREGEPRGSVEESRSAEDGELV</sequence>
<protein>
    <recommendedName>
        <fullName evidence="5">MARVEL domain-containing protein</fullName>
    </recommendedName>
</protein>
<proteinExistence type="predicted"/>
<evidence type="ECO:0000313" key="4">
    <source>
        <dbReference type="Proteomes" id="UP000799424"/>
    </source>
</evidence>
<evidence type="ECO:0000313" key="3">
    <source>
        <dbReference type="EMBL" id="KAF2825340.1"/>
    </source>
</evidence>
<feature type="transmembrane region" description="Helical" evidence="2">
    <location>
        <begin position="116"/>
        <end position="136"/>
    </location>
</feature>
<evidence type="ECO:0008006" key="5">
    <source>
        <dbReference type="Google" id="ProtNLM"/>
    </source>
</evidence>
<feature type="transmembrane region" description="Helical" evidence="2">
    <location>
        <begin position="45"/>
        <end position="64"/>
    </location>
</feature>
<keyword evidence="4" id="KW-1185">Reference proteome</keyword>
<dbReference type="AlphaFoldDB" id="A0A6A6ZWA4"/>
<accession>A0A6A6ZWA4</accession>
<feature type="transmembrane region" description="Helical" evidence="2">
    <location>
        <begin position="84"/>
        <end position="104"/>
    </location>
</feature>
<gene>
    <name evidence="3" type="ORF">CC86DRAFT_42261</name>
</gene>